<evidence type="ECO:0000256" key="11">
    <source>
        <dbReference type="ARBA" id="ARBA00023268"/>
    </source>
</evidence>
<keyword evidence="10" id="KW-0456">Lyase</keyword>
<dbReference type="SUPFAM" id="SSF46946">
    <property type="entry name" value="S13-like H2TH domain"/>
    <property type="match status" value="1"/>
</dbReference>
<evidence type="ECO:0000313" key="15">
    <source>
        <dbReference type="EMBL" id="AIG63847.1"/>
    </source>
</evidence>
<evidence type="ECO:0000256" key="3">
    <source>
        <dbReference type="ARBA" id="ARBA00022723"/>
    </source>
</evidence>
<dbReference type="InterPro" id="IPR010979">
    <property type="entry name" value="Ribosomal_uS13-like_H2TH"/>
</dbReference>
<evidence type="ECO:0000256" key="1">
    <source>
        <dbReference type="ARBA" id="ARBA00009409"/>
    </source>
</evidence>
<dbReference type="RefSeq" id="WP_038604821.1">
    <property type="nucleotide sequence ID" value="NZ_CP008944.1"/>
</dbReference>
<keyword evidence="11" id="KW-0511">Multifunctional enzyme</keyword>
<keyword evidence="4" id="KW-0227">DNA damage</keyword>
<organism evidence="15 16">
    <name type="scientific">Corynebacterium atypicum</name>
    <dbReference type="NCBI Taxonomy" id="191610"/>
    <lineage>
        <taxon>Bacteria</taxon>
        <taxon>Bacillati</taxon>
        <taxon>Actinomycetota</taxon>
        <taxon>Actinomycetes</taxon>
        <taxon>Mycobacteriales</taxon>
        <taxon>Corynebacteriaceae</taxon>
        <taxon>Corynebacterium</taxon>
    </lineage>
</organism>
<evidence type="ECO:0000256" key="5">
    <source>
        <dbReference type="ARBA" id="ARBA00022771"/>
    </source>
</evidence>
<dbReference type="InterPro" id="IPR000214">
    <property type="entry name" value="Znf_DNA_glyclase/AP_lyase"/>
</dbReference>
<dbReference type="PROSITE" id="PS51066">
    <property type="entry name" value="ZF_FPG_2"/>
    <property type="match status" value="1"/>
</dbReference>
<sequence>MPEGDSVFQLARRLQFMTGREVTYCSLRVPRLATVDFTGTVCRRVWPYGKHLFMLFDQDVLHTHLKMEGTWAIHRAGQRWKKPGFSARVVLRLSCDAGADIEVVGHHLGLVEAFPARQWRSRMSYLGPDVLGADWADHGRAEARRRLAARPERPVGTAILDQKNLAGVGNEYRAEICFLLGVHPATPIGAVDLDRLLALAHRLMRANRDSPIRVTTGVRRAGESSYVFGRAGKPCRRCGTPIASGWLGGAHPAGARRAVPAPRQPGGAANAAGAIAVDARGRPRIPGDPTELERVIWWCPSCQPLAAGR</sequence>
<dbReference type="SMART" id="SM01232">
    <property type="entry name" value="H2TH"/>
    <property type="match status" value="1"/>
</dbReference>
<keyword evidence="15" id="KW-0540">Nuclease</keyword>
<keyword evidence="5 13" id="KW-0863">Zinc-finger</keyword>
<evidence type="ECO:0000256" key="10">
    <source>
        <dbReference type="ARBA" id="ARBA00023239"/>
    </source>
</evidence>
<keyword evidence="15" id="KW-0255">Endonuclease</keyword>
<dbReference type="Pfam" id="PF01149">
    <property type="entry name" value="Fapy_DNA_glyco"/>
    <property type="match status" value="1"/>
</dbReference>
<evidence type="ECO:0000256" key="2">
    <source>
        <dbReference type="ARBA" id="ARBA00012720"/>
    </source>
</evidence>
<dbReference type="CDD" id="cd08971">
    <property type="entry name" value="AcNei2_N"/>
    <property type="match status" value="1"/>
</dbReference>
<proteinExistence type="inferred from homology"/>
<dbReference type="InterPro" id="IPR044090">
    <property type="entry name" value="Nei2_N"/>
</dbReference>
<evidence type="ECO:0000256" key="4">
    <source>
        <dbReference type="ARBA" id="ARBA00022763"/>
    </source>
</evidence>
<keyword evidence="8" id="KW-0238">DNA-binding</keyword>
<keyword evidence="12" id="KW-0326">Glycosidase</keyword>
<dbReference type="Pfam" id="PF06831">
    <property type="entry name" value="H2TH"/>
    <property type="match status" value="1"/>
</dbReference>
<evidence type="ECO:0000256" key="12">
    <source>
        <dbReference type="ARBA" id="ARBA00023295"/>
    </source>
</evidence>
<keyword evidence="9" id="KW-0234">DNA repair</keyword>
<dbReference type="PANTHER" id="PTHR42697">
    <property type="entry name" value="ENDONUCLEASE 8"/>
    <property type="match status" value="1"/>
</dbReference>
<accession>A0ABM5QM13</accession>
<evidence type="ECO:0000256" key="7">
    <source>
        <dbReference type="ARBA" id="ARBA00022833"/>
    </source>
</evidence>
<dbReference type="SUPFAM" id="SSF81624">
    <property type="entry name" value="N-terminal domain of MutM-like DNA repair proteins"/>
    <property type="match status" value="1"/>
</dbReference>
<dbReference type="PANTHER" id="PTHR42697:SF1">
    <property type="entry name" value="ENDONUCLEASE 8"/>
    <property type="match status" value="1"/>
</dbReference>
<keyword evidence="6" id="KW-0378">Hydrolase</keyword>
<keyword evidence="7" id="KW-0862">Zinc</keyword>
<keyword evidence="3" id="KW-0479">Metal-binding</keyword>
<feature type="domain" description="FPG-type" evidence="14">
    <location>
        <begin position="226"/>
        <end position="304"/>
    </location>
</feature>
<dbReference type="InterPro" id="IPR035937">
    <property type="entry name" value="FPG_N"/>
</dbReference>
<evidence type="ECO:0000256" key="9">
    <source>
        <dbReference type="ARBA" id="ARBA00023204"/>
    </source>
</evidence>
<name>A0ABM5QM13_9CORY</name>
<dbReference type="EMBL" id="CP008944">
    <property type="protein sequence ID" value="AIG63847.1"/>
    <property type="molecule type" value="Genomic_DNA"/>
</dbReference>
<protein>
    <recommendedName>
        <fullName evidence="2">DNA-(apurinic or apyrimidinic site) lyase</fullName>
        <ecNumber evidence="2">4.2.99.18</ecNumber>
    </recommendedName>
</protein>
<evidence type="ECO:0000256" key="6">
    <source>
        <dbReference type="ARBA" id="ARBA00022801"/>
    </source>
</evidence>
<evidence type="ECO:0000256" key="13">
    <source>
        <dbReference type="PROSITE-ProRule" id="PRU00391"/>
    </source>
</evidence>
<dbReference type="InterPro" id="IPR012319">
    <property type="entry name" value="FPG_cat"/>
</dbReference>
<keyword evidence="16" id="KW-1185">Reference proteome</keyword>
<gene>
    <name evidence="15" type="ORF">CATYP_03225</name>
</gene>
<evidence type="ECO:0000313" key="16">
    <source>
        <dbReference type="Proteomes" id="UP000028504"/>
    </source>
</evidence>
<evidence type="ECO:0000259" key="14">
    <source>
        <dbReference type="PROSITE" id="PS51066"/>
    </source>
</evidence>
<dbReference type="Gene3D" id="1.10.8.50">
    <property type="match status" value="1"/>
</dbReference>
<comment type="similarity">
    <text evidence="1">Belongs to the FPG family.</text>
</comment>
<dbReference type="Proteomes" id="UP000028504">
    <property type="component" value="Chromosome"/>
</dbReference>
<dbReference type="InterPro" id="IPR015886">
    <property type="entry name" value="H2TH_FPG"/>
</dbReference>
<dbReference type="SMART" id="SM00898">
    <property type="entry name" value="Fapy_DNA_glyco"/>
    <property type="match status" value="1"/>
</dbReference>
<evidence type="ECO:0000256" key="8">
    <source>
        <dbReference type="ARBA" id="ARBA00023125"/>
    </source>
</evidence>
<dbReference type="GO" id="GO:0004519">
    <property type="term" value="F:endonuclease activity"/>
    <property type="evidence" value="ECO:0007669"/>
    <property type="project" value="UniProtKB-KW"/>
</dbReference>
<dbReference type="Gene3D" id="3.20.190.10">
    <property type="entry name" value="MutM-like, N-terminal"/>
    <property type="match status" value="1"/>
</dbReference>
<dbReference type="EC" id="4.2.99.18" evidence="2"/>
<reference evidence="15 16" key="1">
    <citation type="submission" date="2014-07" db="EMBL/GenBank/DDBJ databases">
        <title>Complete genome sequence of Corynebacterium atypicum DSM 44849: identifiction of the mycolic acid biosynthesis genes.</title>
        <authorList>
            <person name="Tippelt A."/>
            <person name="Mollmann S."/>
            <person name="Albersmeier A."/>
            <person name="Jaenicke S."/>
            <person name="Ruckert C."/>
            <person name="Tauch A."/>
        </authorList>
    </citation>
    <scope>NUCLEOTIDE SEQUENCE [LARGE SCALE GENOMIC DNA]</scope>
    <source>
        <strain evidence="15 16">R2070</strain>
    </source>
</reference>